<comment type="caution">
    <text evidence="3">The sequence shown here is derived from an EMBL/GenBank/DDBJ whole genome shotgun (WGS) entry which is preliminary data.</text>
</comment>
<evidence type="ECO:0000256" key="1">
    <source>
        <dbReference type="SAM" id="MobiDB-lite"/>
    </source>
</evidence>
<dbReference type="EMBL" id="JBFXLS010000025">
    <property type="protein sequence ID" value="KAL2827380.1"/>
    <property type="molecule type" value="Genomic_DNA"/>
</dbReference>
<dbReference type="Gene3D" id="1.20.1280.50">
    <property type="match status" value="1"/>
</dbReference>
<dbReference type="InterPro" id="IPR001810">
    <property type="entry name" value="F-box_dom"/>
</dbReference>
<evidence type="ECO:0000259" key="2">
    <source>
        <dbReference type="PROSITE" id="PS50181"/>
    </source>
</evidence>
<name>A0ABR4IHY9_9EURO</name>
<protein>
    <recommendedName>
        <fullName evidence="2">F-box domain-containing protein</fullName>
    </recommendedName>
</protein>
<sequence>MALKLLPTEILQAILIFLDSDTFYFASLTCKAWRRAALSIYTLHQQLRNVPESVIPTSVFTDSTTPEEIRTLFLRVCRTNIIGMRRGIELDSRQVSRKADGDGHAPIQSRPRHGIPHSAQLHGLTLTLNPSPTKSATREVHLSPSIFPNPHSVGSVMGHDKIRTLFMSRAFARFHFTLSRCRELVAVALGQKIHVYLLSPGGGKQLHVEGEVSDNSLDSVQRLEFVGGDELIRCEVNGVEGLYVLYLGYGRCKCDVHEVRSGFKAENQKLEYWENALRHVYLDSTRIEERLGGGLSISLRGMQLVNPSSTQVQACPSHGGKFFVGLLRQQSCKNMYALGAISSNGAVDIIQQIPSRPRTKSLLDNPETEKSITKSVLEQDRWNTENIPLAQCHNPVLSVSDDGRIMVIYEPPHGRLRGAIYVCSGYTTYSEKDVPEPAVAWPFLLSEIGHELETLYVSSEKATGNYVVARSQRHMMQWRLGRAY</sequence>
<dbReference type="CDD" id="cd09917">
    <property type="entry name" value="F-box_SF"/>
    <property type="match status" value="1"/>
</dbReference>
<reference evidence="3 4" key="1">
    <citation type="submission" date="2024-07" db="EMBL/GenBank/DDBJ databases">
        <title>Section-level genome sequencing and comparative genomics of Aspergillus sections Usti and Cavernicolus.</title>
        <authorList>
            <consortium name="Lawrence Berkeley National Laboratory"/>
            <person name="Nybo J.L."/>
            <person name="Vesth T.C."/>
            <person name="Theobald S."/>
            <person name="Frisvad J.C."/>
            <person name="Larsen T.O."/>
            <person name="Kjaerboelling I."/>
            <person name="Rothschild-Mancinelli K."/>
            <person name="Lyhne E.K."/>
            <person name="Kogle M.E."/>
            <person name="Barry K."/>
            <person name="Clum A."/>
            <person name="Na H."/>
            <person name="Ledsgaard L."/>
            <person name="Lin J."/>
            <person name="Lipzen A."/>
            <person name="Kuo A."/>
            <person name="Riley R."/>
            <person name="Mondo S."/>
            <person name="LaButti K."/>
            <person name="Haridas S."/>
            <person name="Pangalinan J."/>
            <person name="Salamov A.A."/>
            <person name="Simmons B.A."/>
            <person name="Magnuson J.K."/>
            <person name="Chen J."/>
            <person name="Drula E."/>
            <person name="Henrissat B."/>
            <person name="Wiebenga A."/>
            <person name="Lubbers R.J."/>
            <person name="Gomes A.C."/>
            <person name="Makela M.R."/>
            <person name="Stajich J."/>
            <person name="Grigoriev I.V."/>
            <person name="Mortensen U.H."/>
            <person name="De vries R.P."/>
            <person name="Baker S.E."/>
            <person name="Andersen M.R."/>
        </authorList>
    </citation>
    <scope>NUCLEOTIDE SEQUENCE [LARGE SCALE GENOMIC DNA]</scope>
    <source>
        <strain evidence="3 4">CBS 600.67</strain>
    </source>
</reference>
<gene>
    <name evidence="3" type="ORF">BDW59DRAFT_160343</name>
</gene>
<feature type="compositionally biased region" description="Basic and acidic residues" evidence="1">
    <location>
        <begin position="93"/>
        <end position="103"/>
    </location>
</feature>
<dbReference type="SUPFAM" id="SSF81383">
    <property type="entry name" value="F-box domain"/>
    <property type="match status" value="1"/>
</dbReference>
<accession>A0ABR4IHY9</accession>
<dbReference type="PROSITE" id="PS50181">
    <property type="entry name" value="FBOX"/>
    <property type="match status" value="1"/>
</dbReference>
<dbReference type="Pfam" id="PF12937">
    <property type="entry name" value="F-box-like"/>
    <property type="match status" value="1"/>
</dbReference>
<evidence type="ECO:0000313" key="4">
    <source>
        <dbReference type="Proteomes" id="UP001610335"/>
    </source>
</evidence>
<feature type="region of interest" description="Disordered" evidence="1">
    <location>
        <begin position="93"/>
        <end position="114"/>
    </location>
</feature>
<evidence type="ECO:0000313" key="3">
    <source>
        <dbReference type="EMBL" id="KAL2827380.1"/>
    </source>
</evidence>
<keyword evidence="4" id="KW-1185">Reference proteome</keyword>
<organism evidence="3 4">
    <name type="scientific">Aspergillus cavernicola</name>
    <dbReference type="NCBI Taxonomy" id="176166"/>
    <lineage>
        <taxon>Eukaryota</taxon>
        <taxon>Fungi</taxon>
        <taxon>Dikarya</taxon>
        <taxon>Ascomycota</taxon>
        <taxon>Pezizomycotina</taxon>
        <taxon>Eurotiomycetes</taxon>
        <taxon>Eurotiomycetidae</taxon>
        <taxon>Eurotiales</taxon>
        <taxon>Aspergillaceae</taxon>
        <taxon>Aspergillus</taxon>
        <taxon>Aspergillus subgen. Nidulantes</taxon>
    </lineage>
</organism>
<dbReference type="Proteomes" id="UP001610335">
    <property type="component" value="Unassembled WGS sequence"/>
</dbReference>
<dbReference type="InterPro" id="IPR036047">
    <property type="entry name" value="F-box-like_dom_sf"/>
</dbReference>
<proteinExistence type="predicted"/>
<feature type="domain" description="F-box" evidence="2">
    <location>
        <begin position="1"/>
        <end position="47"/>
    </location>
</feature>